<evidence type="ECO:0000256" key="9">
    <source>
        <dbReference type="ARBA" id="ARBA00023141"/>
    </source>
</evidence>
<feature type="binding site" evidence="11">
    <location>
        <begin position="126"/>
        <end position="128"/>
    </location>
    <ligand>
        <name>FMN</name>
        <dbReference type="ChEBI" id="CHEBI:58210"/>
    </ligand>
</feature>
<evidence type="ECO:0000256" key="5">
    <source>
        <dbReference type="ARBA" id="ARBA00022630"/>
    </source>
</evidence>
<dbReference type="AlphaFoldDB" id="B3V665"/>
<feature type="binding site" evidence="11">
    <location>
        <position position="291"/>
    </location>
    <ligand>
        <name>FMN</name>
        <dbReference type="ChEBI" id="CHEBI:58210"/>
    </ligand>
</feature>
<dbReference type="UniPathway" id="UPA00053">
    <property type="reaction ID" value="UER00090"/>
</dbReference>
<comment type="function">
    <text evidence="11">Catalyzes the anti-1,4-elimination of the C-3 phosphate and the C-6 proR hydrogen from 5-enolpyruvylshikimate-3-phosphate (EPSP) to yield chorismate, which is the branch point compound that serves as the starting substrate for the three terminal pathways of aromatic amino acid biosynthesis. This reaction introduces a second double bond into the aromatic ring system.</text>
</comment>
<dbReference type="Pfam" id="PF01264">
    <property type="entry name" value="Chorismate_synt"/>
    <property type="match status" value="1"/>
</dbReference>
<dbReference type="PANTHER" id="PTHR21085:SF0">
    <property type="entry name" value="CHORISMATE SYNTHASE"/>
    <property type="match status" value="1"/>
</dbReference>
<evidence type="ECO:0000256" key="10">
    <source>
        <dbReference type="ARBA" id="ARBA00023239"/>
    </source>
</evidence>
<dbReference type="EC" id="4.2.3.5" evidence="3 11"/>
<gene>
    <name evidence="11" type="primary">aroC</name>
</gene>
<comment type="similarity">
    <text evidence="2 11 12">Belongs to the chorismate synthase family.</text>
</comment>
<evidence type="ECO:0000256" key="3">
    <source>
        <dbReference type="ARBA" id="ARBA00013036"/>
    </source>
</evidence>
<evidence type="ECO:0000313" key="13">
    <source>
        <dbReference type="EMBL" id="ACF09789.1"/>
    </source>
</evidence>
<feature type="binding site" evidence="11">
    <location>
        <position position="333"/>
    </location>
    <ligand>
        <name>FMN</name>
        <dbReference type="ChEBI" id="CHEBI:58210"/>
    </ligand>
</feature>
<protein>
    <recommendedName>
        <fullName evidence="3 11">Chorismate synthase</fullName>
        <shortName evidence="11">CS</shortName>
        <ecNumber evidence="3 11">4.2.3.5</ecNumber>
    </recommendedName>
    <alternativeName>
        <fullName evidence="11">5-enolpyruvylshikimate-3-phosphate phospholyase</fullName>
    </alternativeName>
</protein>
<dbReference type="NCBIfam" id="TIGR00033">
    <property type="entry name" value="aroC"/>
    <property type="match status" value="1"/>
</dbReference>
<keyword evidence="10 11" id="KW-0456">Lyase</keyword>
<evidence type="ECO:0000256" key="1">
    <source>
        <dbReference type="ARBA" id="ARBA00005044"/>
    </source>
</evidence>
<dbReference type="PROSITE" id="PS00789">
    <property type="entry name" value="CHORISMATE_SYNTHASE_3"/>
    <property type="match status" value="1"/>
</dbReference>
<dbReference type="HAMAP" id="MF_00300">
    <property type="entry name" value="Chorismate_synth"/>
    <property type="match status" value="1"/>
</dbReference>
<dbReference type="FunFam" id="3.60.150.10:FF:000002">
    <property type="entry name" value="Chorismate synthase"/>
    <property type="match status" value="1"/>
</dbReference>
<dbReference type="InterPro" id="IPR035904">
    <property type="entry name" value="Chorismate_synth_AroC_sf"/>
</dbReference>
<keyword evidence="5 11" id="KW-0285">Flavoprotein</keyword>
<comment type="pathway">
    <text evidence="1 11 12">Metabolic intermediate biosynthesis; chorismate biosynthesis; chorismate from D-erythrose 4-phosphate and phosphoenolpyruvate: step 7/7.</text>
</comment>
<reference evidence="13" key="2">
    <citation type="submission" date="2008-08" db="EMBL/GenBank/DDBJ databases">
        <authorList>
            <person name="Martin-Cuadrado A.-B."/>
            <person name="Rodriguez-Valera F."/>
            <person name="Moreira D."/>
            <person name="Alba J.-C."/>
            <person name="Ivars-Martinez E."/>
            <person name="Henn M.R."/>
            <person name="Talla E."/>
            <person name="Lopez-Garcia P."/>
        </authorList>
    </citation>
    <scope>NUCLEOTIDE SEQUENCE</scope>
</reference>
<feature type="binding site" evidence="11">
    <location>
        <position position="48"/>
    </location>
    <ligand>
        <name>NADP(+)</name>
        <dbReference type="ChEBI" id="CHEBI:58349"/>
    </ligand>
</feature>
<evidence type="ECO:0000256" key="2">
    <source>
        <dbReference type="ARBA" id="ARBA00008014"/>
    </source>
</evidence>
<dbReference type="CDD" id="cd07304">
    <property type="entry name" value="Chorismate_synthase"/>
    <property type="match status" value="1"/>
</dbReference>
<dbReference type="GO" id="GO:0009073">
    <property type="term" value="P:aromatic amino acid family biosynthetic process"/>
    <property type="evidence" value="ECO:0007669"/>
    <property type="project" value="UniProtKB-KW"/>
</dbReference>
<comment type="catalytic activity">
    <reaction evidence="11 12">
        <text>5-O-(1-carboxyvinyl)-3-phosphoshikimate = chorismate + phosphate</text>
        <dbReference type="Rhea" id="RHEA:21020"/>
        <dbReference type="ChEBI" id="CHEBI:29748"/>
        <dbReference type="ChEBI" id="CHEBI:43474"/>
        <dbReference type="ChEBI" id="CHEBI:57701"/>
        <dbReference type="EC" id="4.2.3.5"/>
    </reaction>
</comment>
<evidence type="ECO:0000256" key="7">
    <source>
        <dbReference type="ARBA" id="ARBA00022827"/>
    </source>
</evidence>
<evidence type="ECO:0000256" key="11">
    <source>
        <dbReference type="HAMAP-Rule" id="MF_00300"/>
    </source>
</evidence>
<keyword evidence="4 11" id="KW-0028">Amino-acid biosynthesis</keyword>
<dbReference type="PIRSF" id="PIRSF001456">
    <property type="entry name" value="Chorismate_synth"/>
    <property type="match status" value="1"/>
</dbReference>
<dbReference type="EMBL" id="EU686631">
    <property type="protein sequence ID" value="ACF09789.1"/>
    <property type="molecule type" value="Genomic_DNA"/>
</dbReference>
<dbReference type="PROSITE" id="PS00788">
    <property type="entry name" value="CHORISMATE_SYNTHASE_2"/>
    <property type="match status" value="1"/>
</dbReference>
<dbReference type="GO" id="GO:0008652">
    <property type="term" value="P:amino acid biosynthetic process"/>
    <property type="evidence" value="ECO:0007669"/>
    <property type="project" value="UniProtKB-KW"/>
</dbReference>
<comment type="caution">
    <text evidence="11">Lacks conserved residue(s) required for the propagation of feature annotation.</text>
</comment>
<dbReference type="GO" id="GO:0005829">
    <property type="term" value="C:cytosol"/>
    <property type="evidence" value="ECO:0007669"/>
    <property type="project" value="TreeGrafter"/>
</dbReference>
<accession>B3V665</accession>
<dbReference type="InterPro" id="IPR020541">
    <property type="entry name" value="Chorismate_synthase_CS"/>
</dbReference>
<dbReference type="GO" id="GO:0004107">
    <property type="term" value="F:chorismate synthase activity"/>
    <property type="evidence" value="ECO:0007669"/>
    <property type="project" value="UniProtKB-UniRule"/>
</dbReference>
<dbReference type="PANTHER" id="PTHR21085">
    <property type="entry name" value="CHORISMATE SYNTHASE"/>
    <property type="match status" value="1"/>
</dbReference>
<reference evidence="13" key="1">
    <citation type="journal article" date="2008" name="ISME J.">
        <title>Hindsight in the relative abundance, metabolic potential and genome dynamics of uncultivated marine archaea from comparative metagenomic analyses of bathypelagic plankton of different oceanic regions.</title>
        <authorList>
            <person name="Martin-Cuadrado A.B."/>
            <person name="Rodriguez-Valera F."/>
            <person name="Moreira D."/>
            <person name="Alba J.C."/>
            <person name="Ivars-Martinez E."/>
            <person name="Henn M.R."/>
            <person name="Talla E."/>
            <person name="Lopez-Garcia P."/>
        </authorList>
    </citation>
    <scope>NUCLEOTIDE SEQUENCE</scope>
</reference>
<evidence type="ECO:0000256" key="4">
    <source>
        <dbReference type="ARBA" id="ARBA00022605"/>
    </source>
</evidence>
<dbReference type="Gene3D" id="3.60.150.10">
    <property type="entry name" value="Chorismate synthase AroC"/>
    <property type="match status" value="1"/>
</dbReference>
<dbReference type="SUPFAM" id="SSF103263">
    <property type="entry name" value="Chorismate synthase, AroC"/>
    <property type="match status" value="1"/>
</dbReference>
<keyword evidence="9 11" id="KW-0057">Aromatic amino acid biosynthesis</keyword>
<evidence type="ECO:0000256" key="6">
    <source>
        <dbReference type="ARBA" id="ARBA00022643"/>
    </source>
</evidence>
<keyword evidence="7 11" id="KW-0274">FAD</keyword>
<feature type="binding site" evidence="11">
    <location>
        <position position="54"/>
    </location>
    <ligand>
        <name>NADP(+)</name>
        <dbReference type="ChEBI" id="CHEBI:58349"/>
    </ligand>
</feature>
<evidence type="ECO:0000256" key="8">
    <source>
        <dbReference type="ARBA" id="ARBA00022857"/>
    </source>
</evidence>
<keyword evidence="8 11" id="KW-0521">NADP</keyword>
<proteinExistence type="inferred from homology"/>
<dbReference type="GO" id="GO:0010181">
    <property type="term" value="F:FMN binding"/>
    <property type="evidence" value="ECO:0007669"/>
    <property type="project" value="TreeGrafter"/>
</dbReference>
<sequence length="370" mass="40446">MTWSILGERFVLTVFGESHGPTIGSVITGCPAGLPITANEIQKELDLRKPGMSKVTTQRKEQDRVEILSGIHNDFTTGAPICMIIHNKDTRPKDYANIVKTPRPGHSDFTAWKKYGGYNDFRGGGHFSARLTACFVMGGVVAKKLLKQNFKTDIIAYVKEIGKIKLLNDNSFTNFNNAKKFRYSNDVRCPDQEIAKKMSNAIVKARTEGDSLGGIIECQIINIPVGFGEPIFSALDSELSRAMFSIPAVKGVEFGAGFHATKLLGSENNDQFVLRNKQIKTKTNNSGGILGGISNGMPIEFRLAFKPPSSISKPQSSFNFKTKKLTKLKVQGRHDPCVLPRAVPIVENVAALVLADHGIRAGLIPTVLKS</sequence>
<dbReference type="GO" id="GO:0009423">
    <property type="term" value="P:chorismate biosynthetic process"/>
    <property type="evidence" value="ECO:0007669"/>
    <property type="project" value="UniProtKB-UniRule"/>
</dbReference>
<dbReference type="PROSITE" id="PS00787">
    <property type="entry name" value="CHORISMATE_SYNTHASE_1"/>
    <property type="match status" value="1"/>
</dbReference>
<comment type="cofactor">
    <cofactor evidence="11 12">
        <name>FMNH2</name>
        <dbReference type="ChEBI" id="CHEBI:57618"/>
    </cofactor>
    <text evidence="11 12">Reduced FMN (FMNH(2)).</text>
</comment>
<dbReference type="NCBIfam" id="NF003793">
    <property type="entry name" value="PRK05382.1"/>
    <property type="match status" value="1"/>
</dbReference>
<evidence type="ECO:0000256" key="12">
    <source>
        <dbReference type="RuleBase" id="RU000605"/>
    </source>
</evidence>
<dbReference type="InterPro" id="IPR000453">
    <property type="entry name" value="Chorismate_synth"/>
</dbReference>
<feature type="binding site" evidence="11">
    <location>
        <begin position="306"/>
        <end position="310"/>
    </location>
    <ligand>
        <name>FMN</name>
        <dbReference type="ChEBI" id="CHEBI:58210"/>
    </ligand>
</feature>
<name>B3V665_9ARCH</name>
<keyword evidence="6 11" id="KW-0288">FMN</keyword>
<organism evidence="13">
    <name type="scientific">uncultured marine crenarchaeote KM3-153-F8</name>
    <dbReference type="NCBI Taxonomy" id="526665"/>
    <lineage>
        <taxon>Archaea</taxon>
        <taxon>Nitrososphaerota</taxon>
        <taxon>Nitrososphaeria</taxon>
        <taxon>Nitrosopumilales</taxon>
        <taxon>environmental samples</taxon>
    </lineage>
</organism>